<proteinExistence type="predicted"/>
<dbReference type="Pfam" id="PF05960">
    <property type="entry name" value="DUF885"/>
    <property type="match status" value="1"/>
</dbReference>
<organism evidence="1 2">
    <name type="scientific">Sorangium atrum</name>
    <dbReference type="NCBI Taxonomy" id="2995308"/>
    <lineage>
        <taxon>Bacteria</taxon>
        <taxon>Pseudomonadati</taxon>
        <taxon>Myxococcota</taxon>
        <taxon>Polyangia</taxon>
        <taxon>Polyangiales</taxon>
        <taxon>Polyangiaceae</taxon>
        <taxon>Sorangium</taxon>
    </lineage>
</organism>
<dbReference type="EMBL" id="JAQNDK010000007">
    <property type="protein sequence ID" value="MDC0685806.1"/>
    <property type="molecule type" value="Genomic_DNA"/>
</dbReference>
<reference evidence="1 2" key="1">
    <citation type="submission" date="2023-01" db="EMBL/GenBank/DDBJ databases">
        <title>Minimal conservation of predation-associated metabolite biosynthetic gene clusters underscores biosynthetic potential of Myxococcota including descriptions for ten novel species: Archangium lansinium sp. nov., Myxococcus landrumus sp. nov., Nannocystis bai.</title>
        <authorList>
            <person name="Ahearne A."/>
            <person name="Stevens C."/>
            <person name="Dowd S."/>
        </authorList>
    </citation>
    <scope>NUCLEOTIDE SEQUENCE [LARGE SCALE GENOMIC DNA]</scope>
    <source>
        <strain evidence="1 2">WIWO2</strain>
    </source>
</reference>
<protein>
    <submittedName>
        <fullName evidence="1">DUF885 family protein</fullName>
    </submittedName>
</protein>
<evidence type="ECO:0000313" key="2">
    <source>
        <dbReference type="Proteomes" id="UP001217485"/>
    </source>
</evidence>
<evidence type="ECO:0000313" key="1">
    <source>
        <dbReference type="EMBL" id="MDC0685806.1"/>
    </source>
</evidence>
<dbReference type="PANTHER" id="PTHR33361">
    <property type="entry name" value="GLR0591 PROTEIN"/>
    <property type="match status" value="1"/>
</dbReference>
<accession>A0ABT5CL49</accession>
<keyword evidence="2" id="KW-1185">Reference proteome</keyword>
<dbReference type="PANTHER" id="PTHR33361:SF2">
    <property type="entry name" value="DUF885 DOMAIN-CONTAINING PROTEIN"/>
    <property type="match status" value="1"/>
</dbReference>
<dbReference type="Proteomes" id="UP001217485">
    <property type="component" value="Unassembled WGS sequence"/>
</dbReference>
<gene>
    <name evidence="1" type="ORF">POL72_49340</name>
</gene>
<dbReference type="RefSeq" id="WP_272104307.1">
    <property type="nucleotide sequence ID" value="NZ_JAQNDK010000007.1"/>
</dbReference>
<comment type="caution">
    <text evidence="1">The sequence shown here is derived from an EMBL/GenBank/DDBJ whole genome shotgun (WGS) entry which is preliminary data.</text>
</comment>
<dbReference type="InterPro" id="IPR010281">
    <property type="entry name" value="DUF885"/>
</dbReference>
<name>A0ABT5CL49_9BACT</name>
<sequence length="215" mass="24284">MPLHRVTYVHATGLVFEGLSTLLDERIPPPRRATALARLRRYAGLEAGDAPIAEQARKRLDQVARAVFAENSANMEGWARYSEAILLPFMPPEGQLVSLQHRLVRAARGFLDPELQAGKITPAAARTFLEKEVVLSPLLAQSEVERYTFRAPGQATSYFYGFTRLMELRREVESMMGPRFDAQRFHDFVLAQGILPPKLLRKSVIERFVPAQRTP</sequence>